<proteinExistence type="predicted"/>
<comment type="caution">
    <text evidence="2">The sequence shown here is derived from an EMBL/GenBank/DDBJ whole genome shotgun (WGS) entry which is preliminary data.</text>
</comment>
<evidence type="ECO:0000313" key="3">
    <source>
        <dbReference type="Proteomes" id="UP000019763"/>
    </source>
</evidence>
<dbReference type="Proteomes" id="UP000019763">
    <property type="component" value="Unassembled WGS sequence"/>
</dbReference>
<evidence type="ECO:0000256" key="1">
    <source>
        <dbReference type="SAM" id="MobiDB-lite"/>
    </source>
</evidence>
<dbReference type="VEuPathDB" id="CryptoDB:GNI_057490"/>
<gene>
    <name evidence="2" type="ORF">GNI_057490</name>
</gene>
<dbReference type="EMBL" id="AFNH02000436">
    <property type="protein sequence ID" value="EZG69604.1"/>
    <property type="molecule type" value="Genomic_DNA"/>
</dbReference>
<accession>A0A023B8Q7</accession>
<organism evidence="2 3">
    <name type="scientific">Gregarina niphandrodes</name>
    <name type="common">Septate eugregarine</name>
    <dbReference type="NCBI Taxonomy" id="110365"/>
    <lineage>
        <taxon>Eukaryota</taxon>
        <taxon>Sar</taxon>
        <taxon>Alveolata</taxon>
        <taxon>Apicomplexa</taxon>
        <taxon>Conoidasida</taxon>
        <taxon>Gregarinasina</taxon>
        <taxon>Eugregarinorida</taxon>
        <taxon>Gregarinidae</taxon>
        <taxon>Gregarina</taxon>
    </lineage>
</organism>
<reference evidence="2" key="1">
    <citation type="submission" date="2013-12" db="EMBL/GenBank/DDBJ databases">
        <authorList>
            <person name="Omoto C.K."/>
            <person name="Sibley D."/>
            <person name="Venepally P."/>
            <person name="Hadjithomas M."/>
            <person name="Karamycheva S."/>
            <person name="Brunk B."/>
            <person name="Roos D."/>
            <person name="Caler E."/>
            <person name="Lorenzi H."/>
        </authorList>
    </citation>
    <scope>NUCLEOTIDE SEQUENCE</scope>
</reference>
<feature type="region of interest" description="Disordered" evidence="1">
    <location>
        <begin position="1"/>
        <end position="87"/>
    </location>
</feature>
<feature type="compositionally biased region" description="Low complexity" evidence="1">
    <location>
        <begin position="75"/>
        <end position="87"/>
    </location>
</feature>
<evidence type="ECO:0000313" key="2">
    <source>
        <dbReference type="EMBL" id="EZG69604.1"/>
    </source>
</evidence>
<dbReference type="RefSeq" id="XP_011129998.1">
    <property type="nucleotide sequence ID" value="XM_011131696.1"/>
</dbReference>
<name>A0A023B8Q7_GRENI</name>
<sequence>MKARTSEAATTTPASMDCTIGESGNDVEYLGDGTSPYGSSPERTAMGSGAQTPVTEEGTEGLAAGEGQGVDTGPADGEQAACGGQAAAERRSVTREVVIPVPVEEVRSIEFKLPKLKVNKTQVGYPVYAPRIIEYPIPAENLSQEALSICDSIKESVDALTQPQTPATLESIADSIVESLEVMKNFL</sequence>
<dbReference type="GeneID" id="22912121"/>
<keyword evidence="3" id="KW-1185">Reference proteome</keyword>
<protein>
    <submittedName>
        <fullName evidence="2">Uncharacterized protein</fullName>
    </submittedName>
</protein>
<dbReference type="AlphaFoldDB" id="A0A023B8Q7"/>